<reference evidence="3" key="1">
    <citation type="journal article" date="2015" name="Nat. Genet.">
        <title>The genome and transcriptome of the zoonotic hookworm Ancylostoma ceylanicum identify infection-specific gene families.</title>
        <authorList>
            <person name="Schwarz E.M."/>
            <person name="Hu Y."/>
            <person name="Antoshechkin I."/>
            <person name="Miller M.M."/>
            <person name="Sternberg P.W."/>
            <person name="Aroian R.V."/>
        </authorList>
    </citation>
    <scope>NUCLEOTIDE SEQUENCE</scope>
    <source>
        <strain evidence="3">HY135</strain>
    </source>
</reference>
<organism evidence="2 3">
    <name type="scientific">Ancylostoma ceylanicum</name>
    <dbReference type="NCBI Taxonomy" id="53326"/>
    <lineage>
        <taxon>Eukaryota</taxon>
        <taxon>Metazoa</taxon>
        <taxon>Ecdysozoa</taxon>
        <taxon>Nematoda</taxon>
        <taxon>Chromadorea</taxon>
        <taxon>Rhabditida</taxon>
        <taxon>Rhabditina</taxon>
        <taxon>Rhabditomorpha</taxon>
        <taxon>Strongyloidea</taxon>
        <taxon>Ancylostomatidae</taxon>
        <taxon>Ancylostomatinae</taxon>
        <taxon>Ancylostoma</taxon>
    </lineage>
</organism>
<feature type="compositionally biased region" description="Basic and acidic residues" evidence="1">
    <location>
        <begin position="12"/>
        <end position="24"/>
    </location>
</feature>
<dbReference type="EMBL" id="JARK01000032">
    <property type="protein sequence ID" value="EYC45297.1"/>
    <property type="molecule type" value="Genomic_DNA"/>
</dbReference>
<feature type="compositionally biased region" description="Polar residues" evidence="1">
    <location>
        <begin position="1"/>
        <end position="10"/>
    </location>
</feature>
<dbReference type="Proteomes" id="UP000024635">
    <property type="component" value="Unassembled WGS sequence"/>
</dbReference>
<evidence type="ECO:0000256" key="1">
    <source>
        <dbReference type="SAM" id="MobiDB-lite"/>
    </source>
</evidence>
<gene>
    <name evidence="2" type="primary">Acey_s0432.g1345</name>
    <name evidence="2" type="ORF">Y032_0432g1345</name>
</gene>
<dbReference type="AlphaFoldDB" id="A0A016X197"/>
<dbReference type="OrthoDB" id="10562691at2759"/>
<name>A0A016X197_9BILA</name>
<sequence length="105" mass="12057">MEAASQSNQDLAGEKQRLEDARDVDVNEKQRTALCKEYRDSKPTGTVGEITLDFDVAESLQVCHEEARSHKIQTSNMYALENHIILDVINFNGDFRNDFIFYTQE</sequence>
<protein>
    <submittedName>
        <fullName evidence="2">Uncharacterized protein</fullName>
    </submittedName>
</protein>
<feature type="region of interest" description="Disordered" evidence="1">
    <location>
        <begin position="1"/>
        <end position="24"/>
    </location>
</feature>
<evidence type="ECO:0000313" key="3">
    <source>
        <dbReference type="Proteomes" id="UP000024635"/>
    </source>
</evidence>
<accession>A0A016X197</accession>
<keyword evidence="3" id="KW-1185">Reference proteome</keyword>
<proteinExistence type="predicted"/>
<comment type="caution">
    <text evidence="2">The sequence shown here is derived from an EMBL/GenBank/DDBJ whole genome shotgun (WGS) entry which is preliminary data.</text>
</comment>
<evidence type="ECO:0000313" key="2">
    <source>
        <dbReference type="EMBL" id="EYC45297.1"/>
    </source>
</evidence>